<dbReference type="SUPFAM" id="SSF51126">
    <property type="entry name" value="Pectin lyase-like"/>
    <property type="match status" value="1"/>
</dbReference>
<feature type="domain" description="Rhamnogalacturonase A/B/Epimerase-like pectate lyase" evidence="7">
    <location>
        <begin position="19"/>
        <end position="94"/>
    </location>
</feature>
<accession>A0A1J0MHZ5</accession>
<keyword evidence="5" id="KW-1160">Virus entry into host cell</keyword>
<dbReference type="Pfam" id="PF12708">
    <property type="entry name" value="Pect-lyase_RHGA_epim"/>
    <property type="match status" value="1"/>
</dbReference>
<evidence type="ECO:0000256" key="6">
    <source>
        <dbReference type="ARBA" id="ARBA00035731"/>
    </source>
</evidence>
<evidence type="ECO:0000313" key="9">
    <source>
        <dbReference type="Proteomes" id="UP000225316"/>
    </source>
</evidence>
<evidence type="ECO:0000259" key="7">
    <source>
        <dbReference type="Pfam" id="PF12708"/>
    </source>
</evidence>
<dbReference type="GO" id="GO:0098015">
    <property type="term" value="C:virus tail"/>
    <property type="evidence" value="ECO:0007669"/>
    <property type="project" value="UniProtKB-KW"/>
</dbReference>
<organism evidence="8 9">
    <name type="scientific">Klebsiella phage KPV811</name>
    <dbReference type="NCBI Taxonomy" id="1913574"/>
    <lineage>
        <taxon>Viruses</taxon>
        <taxon>Duplodnaviria</taxon>
        <taxon>Heunggongvirae</taxon>
        <taxon>Uroviricota</taxon>
        <taxon>Caudoviricetes</taxon>
        <taxon>Autographivirales</taxon>
        <taxon>Autoscriptoviridae</taxon>
        <taxon>Slopekvirinae</taxon>
        <taxon>Drulisvirus</taxon>
        <taxon>Drulisvirus KPV811</taxon>
    </lineage>
</organism>
<sequence>MALTDLVRAQYPVLGLDYVDVRDCGAKGDGVTDDCLAIQTAIREAYAKGITRVFVPGTRSFYRCTYPVFLLSGIELFGVGPASRIVFENPVFSKGRGAIVIGSSYEINRDQVFAAYDSGVWAGKSTANTSYVNPAQKQYIRDNPSFIECTGACVHDLRLDAVYIAPHTDGGYGVNFVNSQDCQAYNISGSGWTQLIGMGSDTPPETPSNHRCKAWNLEVVEPNQTRTYYSIGFISNSTNCSIVGAVQHKPMKDGTPNGSAVAFNLCEDCEVLDITVHNLGRTQSSEGVLLNNLVGCRAENIIIKGTPTSKVISAVSHYYTDASFNIADRPNVLRNITAVNCDQAVSLRGKYVIVDSVSPYNCGYDLYFGNNNATNNQVMFEPKSIRFGGSNTQAWFLQNNTVKGWQRRYHHLRPAVLLLNDKGDTKSWNNNKLVSTKLDVDLQFQHSLGEEFKAIDDVRCFLRFNNAADAAHLKGSTVQMSLRQMLAFDGNISEVPYTALTNTRVAASGMGDTSLVASVTGGTGLVRMDDATNGLAYSWTLDLSMTNNTDFNYMKELRVAGYK</sequence>
<keyword evidence="3" id="KW-1227">Viral tail protein</keyword>
<keyword evidence="4" id="KW-0946">Virion</keyword>
<dbReference type="GO" id="GO:0098994">
    <property type="term" value="P:symbiont entry into host cell via disruption of host cell envelope"/>
    <property type="evidence" value="ECO:0007669"/>
    <property type="project" value="UniProtKB-KW"/>
</dbReference>
<dbReference type="GO" id="GO:0098996">
    <property type="term" value="P:symbiont entry into host cell via disruption of host cell glycocalyx"/>
    <property type="evidence" value="ECO:0007669"/>
    <property type="project" value="UniProtKB-KW"/>
</dbReference>
<dbReference type="InterPro" id="IPR011050">
    <property type="entry name" value="Pectin_lyase_fold/virulence"/>
</dbReference>
<reference evidence="8 9" key="1">
    <citation type="submission" date="2016-10" db="EMBL/GenBank/DDBJ databases">
        <title>Antibacterial composition for prophylaxis and treatment of hospital infections (variants), strains of bacteriophages, used for obtaining thereof.</title>
        <authorList>
            <person name="Aleshkin A.V."/>
            <person name="Volozhantsev N.V."/>
            <person name="Verevkin V.V."/>
            <person name="Krasilnikova V.M."/>
            <person name="Myakinina V.P."/>
            <person name="Popova A.V."/>
            <person name="Svetoch E.A."/>
        </authorList>
    </citation>
    <scope>NUCLEOTIDE SEQUENCE [LARGE SCALE GENOMIC DNA]</scope>
    <source>
        <strain evidence="8 9">KPV811</strain>
    </source>
</reference>
<dbReference type="GeneID" id="54977972"/>
<dbReference type="InterPro" id="IPR024535">
    <property type="entry name" value="RHGA/B-epi-like_pectate_lyase"/>
</dbReference>
<dbReference type="Gene3D" id="2.160.20.10">
    <property type="entry name" value="Single-stranded right-handed beta-helix, Pectin lyase-like"/>
    <property type="match status" value="1"/>
</dbReference>
<evidence type="ECO:0000256" key="2">
    <source>
        <dbReference type="ARBA" id="ARBA00022717"/>
    </source>
</evidence>
<evidence type="ECO:0000313" key="8">
    <source>
        <dbReference type="EMBL" id="APD20657.1"/>
    </source>
</evidence>
<dbReference type="EMBL" id="KY000081">
    <property type="protein sequence ID" value="APD20657.1"/>
    <property type="molecule type" value="Genomic_DNA"/>
</dbReference>
<protein>
    <submittedName>
        <fullName evidence="8">Tail fibers protein</fullName>
    </submittedName>
</protein>
<keyword evidence="6" id="KW-1238">Degradation of host capsule during virus entry</keyword>
<dbReference type="InterPro" id="IPR012334">
    <property type="entry name" value="Pectin_lyas_fold"/>
</dbReference>
<comment type="subcellular location">
    <subcellularLocation>
        <location evidence="1">Virion</location>
    </subcellularLocation>
</comment>
<keyword evidence="2" id="KW-1235">Degradation of host cell envelope components during virus entry</keyword>
<dbReference type="RefSeq" id="YP_009787857.1">
    <property type="nucleotide sequence ID" value="NC_047787.1"/>
</dbReference>
<evidence type="ECO:0000256" key="5">
    <source>
        <dbReference type="ARBA" id="ARBA00023296"/>
    </source>
</evidence>
<keyword evidence="9" id="KW-1185">Reference proteome</keyword>
<dbReference type="Proteomes" id="UP000225316">
    <property type="component" value="Segment"/>
</dbReference>
<evidence type="ECO:0000256" key="3">
    <source>
        <dbReference type="ARBA" id="ARBA00022732"/>
    </source>
</evidence>
<evidence type="ECO:0000256" key="1">
    <source>
        <dbReference type="ARBA" id="ARBA00004328"/>
    </source>
</evidence>
<dbReference type="KEGG" id="vg:54977972"/>
<evidence type="ECO:0000256" key="4">
    <source>
        <dbReference type="ARBA" id="ARBA00022844"/>
    </source>
</evidence>
<name>A0A1J0MHZ5_9CAUD</name>
<proteinExistence type="predicted"/>